<dbReference type="PRINTS" id="PR00133">
    <property type="entry name" value="GLHYDRLASE3"/>
</dbReference>
<dbReference type="InterPro" id="IPR036881">
    <property type="entry name" value="Glyco_hydro_3_C_sf"/>
</dbReference>
<reference evidence="6" key="1">
    <citation type="submission" date="2018-02" db="EMBL/GenBank/DDBJ databases">
        <authorList>
            <person name="Clavel T."/>
            <person name="Strowig T."/>
        </authorList>
    </citation>
    <scope>NUCLEOTIDE SEQUENCE [LARGE SCALE GENOMIC DNA]</scope>
    <source>
        <strain evidence="6">DSM 100764</strain>
    </source>
</reference>
<name>A0A2V1IVA0_9BACT</name>
<dbReference type="InterPro" id="IPR001764">
    <property type="entry name" value="Glyco_hydro_3_N"/>
</dbReference>
<accession>A0A2V1IVA0</accession>
<feature type="domain" description="Fibronectin type III-like" evidence="4">
    <location>
        <begin position="703"/>
        <end position="772"/>
    </location>
</feature>
<comment type="similarity">
    <text evidence="1">Belongs to the glycosyl hydrolase 3 family.</text>
</comment>
<evidence type="ECO:0000256" key="1">
    <source>
        <dbReference type="ARBA" id="ARBA00005336"/>
    </source>
</evidence>
<keyword evidence="6" id="KW-1185">Reference proteome</keyword>
<evidence type="ECO:0000256" key="3">
    <source>
        <dbReference type="SAM" id="SignalP"/>
    </source>
</evidence>
<dbReference type="AlphaFoldDB" id="A0A2V1IVA0"/>
<proteinExistence type="inferred from homology"/>
<dbReference type="InterPro" id="IPR026891">
    <property type="entry name" value="Fn3-like"/>
</dbReference>
<feature type="signal peptide" evidence="3">
    <location>
        <begin position="1"/>
        <end position="21"/>
    </location>
</feature>
<dbReference type="InterPro" id="IPR036962">
    <property type="entry name" value="Glyco_hydro_3_N_sf"/>
</dbReference>
<evidence type="ECO:0000313" key="5">
    <source>
        <dbReference type="EMBL" id="PWB06063.1"/>
    </source>
</evidence>
<protein>
    <submittedName>
        <fullName evidence="5">Beta-glucosidase</fullName>
    </submittedName>
</protein>
<dbReference type="Gene3D" id="3.20.20.300">
    <property type="entry name" value="Glycoside hydrolase, family 3, N-terminal domain"/>
    <property type="match status" value="1"/>
</dbReference>
<dbReference type="PANTHER" id="PTHR30620">
    <property type="entry name" value="PERIPLASMIC BETA-GLUCOSIDASE-RELATED"/>
    <property type="match status" value="1"/>
</dbReference>
<comment type="caution">
    <text evidence="5">The sequence shown here is derived from an EMBL/GenBank/DDBJ whole genome shotgun (WGS) entry which is preliminary data.</text>
</comment>
<gene>
    <name evidence="5" type="ORF">C5O25_11535</name>
</gene>
<evidence type="ECO:0000313" key="6">
    <source>
        <dbReference type="Proteomes" id="UP000244925"/>
    </source>
</evidence>
<organism evidence="5 6">
    <name type="scientific">Paramuribaculum intestinale</name>
    <dbReference type="NCBI Taxonomy" id="2094151"/>
    <lineage>
        <taxon>Bacteria</taxon>
        <taxon>Pseudomonadati</taxon>
        <taxon>Bacteroidota</taxon>
        <taxon>Bacteroidia</taxon>
        <taxon>Bacteroidales</taxon>
        <taxon>Muribaculaceae</taxon>
        <taxon>Paramuribaculum</taxon>
    </lineage>
</organism>
<sequence length="789" mass="85228">MRATHIIAASAIIATALSTTATTPVYLQASKPTEERVADLLSRMTLEEKAGQLLCPMGWEMYERRPDGSIAPSEKFREQNRGKMPVGGYWATLRADPWTQKTLENGLSPAEGAAALNALQAFAIDSTRLGIPILFAEECPHGHMAIGATVYPTGLSMAGTWHPELIRRAGEEIALEARSTGAGVGYGPVLDIAREPRWSRMEETFGEDPWLSGVMGAAMVDGMQGRRGSSVNDGRHLYSTLKHFAAYGVPEGGHNGAEASVGPVRLRSELLEPFRHAIAAGAATVMSSYNSVDGIPCTANRELLTGLLRDEWGFTGAVYSDLYSIDVLAGHTASDRTEAGAQALKAGVDIDLGAACYGKRAIEALQRGLITEADIDTAVARILRLKFDLGLFERPFTDPQEATRRVGADSHRATAREIARQGTALLKNEGSLLPLDRKRLRRIAVIGPNADEQYNQLGDYTAPQPDDNITTILEGLRQAAPDVEIVYVKGCAIRDTAQTDIAAAVEAALAADVTVLAVGGSSARDFKTSYAATGAAQTDASHVSDMDCGEGFDRATLTPLGDQLRLMQAIYDTGKPVVTVYIQGRTLDMNLAARHSDALLTAWYPGQEGGSAIADIIFGDVNPSGRLPVSIPRSEGQLPVHYSRMSTGRDYMDGSGSPLYSFGHGLSYTTFDYSDLTIIPTDNGDRWDVSFRLTNTGRRQGAEVAQLYLRDAVASTSQPPMLLKRFKRIELNPGESREVHFSLGPDELSIYNPALRRVVEPGLFRLMIGSSSNDIRLKGEFTVTQQYDL</sequence>
<dbReference type="Gene3D" id="3.40.50.1700">
    <property type="entry name" value="Glycoside hydrolase family 3 C-terminal domain"/>
    <property type="match status" value="1"/>
</dbReference>
<dbReference type="SUPFAM" id="SSF51445">
    <property type="entry name" value="(Trans)glycosidases"/>
    <property type="match status" value="1"/>
</dbReference>
<dbReference type="InterPro" id="IPR051915">
    <property type="entry name" value="Cellulose_Degrad_GH3"/>
</dbReference>
<dbReference type="GeneID" id="93424917"/>
<dbReference type="Pfam" id="PF01915">
    <property type="entry name" value="Glyco_hydro_3_C"/>
    <property type="match status" value="1"/>
</dbReference>
<dbReference type="InterPro" id="IPR017853">
    <property type="entry name" value="GH"/>
</dbReference>
<evidence type="ECO:0000259" key="4">
    <source>
        <dbReference type="SMART" id="SM01217"/>
    </source>
</evidence>
<dbReference type="Gene3D" id="2.60.40.10">
    <property type="entry name" value="Immunoglobulins"/>
    <property type="match status" value="1"/>
</dbReference>
<dbReference type="GO" id="GO:0009251">
    <property type="term" value="P:glucan catabolic process"/>
    <property type="evidence" value="ECO:0007669"/>
    <property type="project" value="TreeGrafter"/>
</dbReference>
<keyword evidence="2" id="KW-0378">Hydrolase</keyword>
<dbReference type="PANTHER" id="PTHR30620:SF123">
    <property type="entry name" value="BETA-XYLOSIDASE"/>
    <property type="match status" value="1"/>
</dbReference>
<dbReference type="Pfam" id="PF00933">
    <property type="entry name" value="Glyco_hydro_3"/>
    <property type="match status" value="1"/>
</dbReference>
<dbReference type="EMBL" id="PUBV01000037">
    <property type="protein sequence ID" value="PWB06063.1"/>
    <property type="molecule type" value="Genomic_DNA"/>
</dbReference>
<keyword evidence="3" id="KW-0732">Signal</keyword>
<dbReference type="SUPFAM" id="SSF52279">
    <property type="entry name" value="Beta-D-glucan exohydrolase, C-terminal domain"/>
    <property type="match status" value="1"/>
</dbReference>
<dbReference type="InterPro" id="IPR013783">
    <property type="entry name" value="Ig-like_fold"/>
</dbReference>
<dbReference type="SMART" id="SM01217">
    <property type="entry name" value="Fn3_like"/>
    <property type="match status" value="1"/>
</dbReference>
<dbReference type="Pfam" id="PF14310">
    <property type="entry name" value="Fn3-like"/>
    <property type="match status" value="1"/>
</dbReference>
<dbReference type="InterPro" id="IPR002772">
    <property type="entry name" value="Glyco_hydro_3_C"/>
</dbReference>
<dbReference type="FunFam" id="2.60.40.10:FF:000495">
    <property type="entry name" value="Periplasmic beta-glucosidase"/>
    <property type="match status" value="1"/>
</dbReference>
<dbReference type="Proteomes" id="UP000244925">
    <property type="component" value="Unassembled WGS sequence"/>
</dbReference>
<evidence type="ECO:0000256" key="2">
    <source>
        <dbReference type="ARBA" id="ARBA00022801"/>
    </source>
</evidence>
<dbReference type="GO" id="GO:0008422">
    <property type="term" value="F:beta-glucosidase activity"/>
    <property type="evidence" value="ECO:0007669"/>
    <property type="project" value="TreeGrafter"/>
</dbReference>
<feature type="chain" id="PRO_5016090479" evidence="3">
    <location>
        <begin position="22"/>
        <end position="789"/>
    </location>
</feature>
<dbReference type="RefSeq" id="WP_107036884.1">
    <property type="nucleotide sequence ID" value="NZ_CAPBBO010000080.1"/>
</dbReference>